<dbReference type="Pfam" id="PF00849">
    <property type="entry name" value="PseudoU_synth_2"/>
    <property type="match status" value="1"/>
</dbReference>
<feature type="domain" description="Pseudouridine synthase RsuA/RluA-like" evidence="4">
    <location>
        <begin position="21"/>
        <end position="187"/>
    </location>
</feature>
<name>A0A1F5ETD7_9BACT</name>
<evidence type="ECO:0000313" key="5">
    <source>
        <dbReference type="EMBL" id="OGD70630.1"/>
    </source>
</evidence>
<evidence type="ECO:0000259" key="4">
    <source>
        <dbReference type="Pfam" id="PF00849"/>
    </source>
</evidence>
<dbReference type="PANTHER" id="PTHR21600">
    <property type="entry name" value="MITOCHONDRIAL RNA PSEUDOURIDINE SYNTHASE"/>
    <property type="match status" value="1"/>
</dbReference>
<sequence>MIGKNKKNISDGIKIIYEDKNILAVNKPAGLVVHSDGKTKEKTLADWILKNYPEIEDVGEPIVLNTGEIIKRPGIVHRLDRETSGILLVAKNQKTFLFLKEQFQGRDIQKSYRAFVYGEMKDDKGVIDRPIGRSAKDFRMWSAQRGARGAMREAVTEYKVLERGNGFSFVEVNPKTGRTHQIRVHFKAINHPVVNDSLYAPKRDKALGFERLALHSYSIEFSLSKGKKMKLEAELPQDFKKALKLI</sequence>
<dbReference type="GO" id="GO:0000455">
    <property type="term" value="P:enzyme-directed rRNA pseudouridine synthesis"/>
    <property type="evidence" value="ECO:0007669"/>
    <property type="project" value="TreeGrafter"/>
</dbReference>
<dbReference type="InterPro" id="IPR050188">
    <property type="entry name" value="RluA_PseudoU_synthase"/>
</dbReference>
<comment type="function">
    <text evidence="3">Responsible for synthesis of pseudouridine from uracil.</text>
</comment>
<dbReference type="SUPFAM" id="SSF55120">
    <property type="entry name" value="Pseudouridine synthase"/>
    <property type="match status" value="1"/>
</dbReference>
<proteinExistence type="inferred from homology"/>
<comment type="caution">
    <text evidence="5">The sequence shown here is derived from an EMBL/GenBank/DDBJ whole genome shotgun (WGS) entry which is preliminary data.</text>
</comment>
<protein>
    <recommendedName>
        <fullName evidence="3">Pseudouridine synthase</fullName>
        <ecNumber evidence="3">5.4.99.-</ecNumber>
    </recommendedName>
</protein>
<dbReference type="GO" id="GO:0140098">
    <property type="term" value="F:catalytic activity, acting on RNA"/>
    <property type="evidence" value="ECO:0007669"/>
    <property type="project" value="UniProtKB-ARBA"/>
</dbReference>
<evidence type="ECO:0000256" key="2">
    <source>
        <dbReference type="PIRSR" id="PIRSR606225-1"/>
    </source>
</evidence>
<accession>A0A1F5ETD7</accession>
<dbReference type="AlphaFoldDB" id="A0A1F5ETD7"/>
<organism evidence="5 6">
    <name type="scientific">Candidatus Campbellbacteria bacterium RIFCSPLOWO2_02_FULL_35_11</name>
    <dbReference type="NCBI Taxonomy" id="1797581"/>
    <lineage>
        <taxon>Bacteria</taxon>
        <taxon>Candidatus Campbelliibacteriota</taxon>
    </lineage>
</organism>
<feature type="active site" evidence="2">
    <location>
        <position position="80"/>
    </location>
</feature>
<evidence type="ECO:0000256" key="3">
    <source>
        <dbReference type="RuleBase" id="RU362028"/>
    </source>
</evidence>
<dbReference type="CDD" id="cd02869">
    <property type="entry name" value="PseudoU_synth_RluA_like"/>
    <property type="match status" value="1"/>
</dbReference>
<comment type="catalytic activity">
    <reaction evidence="3">
        <text>a uridine in RNA = a pseudouridine in RNA</text>
        <dbReference type="Rhea" id="RHEA:48348"/>
        <dbReference type="Rhea" id="RHEA-COMP:12068"/>
        <dbReference type="Rhea" id="RHEA-COMP:12069"/>
        <dbReference type="ChEBI" id="CHEBI:65314"/>
        <dbReference type="ChEBI" id="CHEBI:65315"/>
    </reaction>
</comment>
<gene>
    <name evidence="5" type="ORF">A3I18_00600</name>
</gene>
<dbReference type="GO" id="GO:0003723">
    <property type="term" value="F:RNA binding"/>
    <property type="evidence" value="ECO:0007669"/>
    <property type="project" value="InterPro"/>
</dbReference>
<reference evidence="5 6" key="1">
    <citation type="journal article" date="2016" name="Nat. Commun.">
        <title>Thousands of microbial genomes shed light on interconnected biogeochemical processes in an aquifer system.</title>
        <authorList>
            <person name="Anantharaman K."/>
            <person name="Brown C.T."/>
            <person name="Hug L.A."/>
            <person name="Sharon I."/>
            <person name="Castelle C.J."/>
            <person name="Probst A.J."/>
            <person name="Thomas B.C."/>
            <person name="Singh A."/>
            <person name="Wilkins M.J."/>
            <person name="Karaoz U."/>
            <person name="Brodie E.L."/>
            <person name="Williams K.H."/>
            <person name="Hubbard S.S."/>
            <person name="Banfield J.F."/>
        </authorList>
    </citation>
    <scope>NUCLEOTIDE SEQUENCE [LARGE SCALE GENOMIC DNA]</scope>
</reference>
<dbReference type="PANTHER" id="PTHR21600:SF87">
    <property type="entry name" value="RNA PSEUDOURIDYLATE SYNTHASE DOMAIN-CONTAINING PROTEIN 1"/>
    <property type="match status" value="1"/>
</dbReference>
<dbReference type="Gene3D" id="3.30.2350.10">
    <property type="entry name" value="Pseudouridine synthase"/>
    <property type="match status" value="1"/>
</dbReference>
<dbReference type="InterPro" id="IPR006225">
    <property type="entry name" value="PsdUridine_synth_RluC/D"/>
</dbReference>
<dbReference type="NCBIfam" id="TIGR00005">
    <property type="entry name" value="rluA_subfam"/>
    <property type="match status" value="1"/>
</dbReference>
<dbReference type="Proteomes" id="UP000186545">
    <property type="component" value="Unassembled WGS sequence"/>
</dbReference>
<comment type="similarity">
    <text evidence="1 3">Belongs to the pseudouridine synthase RluA family.</text>
</comment>
<dbReference type="EMBL" id="MFAD01000010">
    <property type="protein sequence ID" value="OGD70630.1"/>
    <property type="molecule type" value="Genomic_DNA"/>
</dbReference>
<evidence type="ECO:0000313" key="6">
    <source>
        <dbReference type="Proteomes" id="UP000186545"/>
    </source>
</evidence>
<evidence type="ECO:0000256" key="1">
    <source>
        <dbReference type="ARBA" id="ARBA00010876"/>
    </source>
</evidence>
<dbReference type="InterPro" id="IPR006224">
    <property type="entry name" value="PsdUridine_synth_RluA-like_CS"/>
</dbReference>
<dbReference type="GO" id="GO:0009982">
    <property type="term" value="F:pseudouridine synthase activity"/>
    <property type="evidence" value="ECO:0007669"/>
    <property type="project" value="InterPro"/>
</dbReference>
<dbReference type="InterPro" id="IPR006145">
    <property type="entry name" value="PsdUridine_synth_RsuA/RluA"/>
</dbReference>
<keyword evidence="3" id="KW-0413">Isomerase</keyword>
<dbReference type="PROSITE" id="PS01129">
    <property type="entry name" value="PSI_RLU"/>
    <property type="match status" value="1"/>
</dbReference>
<dbReference type="InterPro" id="IPR020103">
    <property type="entry name" value="PsdUridine_synth_cat_dom_sf"/>
</dbReference>
<dbReference type="EC" id="5.4.99.-" evidence="3"/>